<sequence length="266" mass="29104">MSISNNYSRFISILLLILFVSNELCLCVPSKLLNATLNDEGFSPAVATWYGSPTGSGSGGACGLENDVNDAPYYGMISAGNGNLFRSGAGCGTCYMVKCTNNPVCSGSPIRVTITDECPGLCNNDHIHFDLSGKAFGYLAKPGHEDELRNAGRIDVQYTSVECYYDFKIAVKIDSGSNPYYLAMAVEDVNGDGEIDRIDITAQGWRSWAPMQRDWGETWKFQVPSGTIGPFSIRFTDRSSRSVVAYNLIPSYWAPGKKYYSNTNFP</sequence>
<dbReference type="PRINTS" id="PR01225">
    <property type="entry name" value="EXPANSNFAMLY"/>
</dbReference>
<dbReference type="InterPro" id="IPR036749">
    <property type="entry name" value="Expansin_CBD_sf"/>
</dbReference>
<dbReference type="SUPFAM" id="SSF50685">
    <property type="entry name" value="Barwin-like endoglucanases"/>
    <property type="match status" value="1"/>
</dbReference>
<dbReference type="AlphaFoldDB" id="A0ABD1FJU7"/>
<dbReference type="EMBL" id="JBEAFC010000014">
    <property type="protein sequence ID" value="KAL1532117.1"/>
    <property type="molecule type" value="Genomic_DNA"/>
</dbReference>
<comment type="similarity">
    <text evidence="3">Belongs to the expansin family.</text>
</comment>
<dbReference type="Pfam" id="PF03330">
    <property type="entry name" value="DPBB_1"/>
    <property type="match status" value="1"/>
</dbReference>
<comment type="caution">
    <text evidence="7">The sequence shown here is derived from an EMBL/GenBank/DDBJ whole genome shotgun (WGS) entry which is preliminary data.</text>
</comment>
<evidence type="ECO:0000259" key="5">
    <source>
        <dbReference type="PROSITE" id="PS50842"/>
    </source>
</evidence>
<dbReference type="PANTHER" id="PTHR31692:SF56">
    <property type="entry name" value="EXPANSIN-B2-RELATED"/>
    <property type="match status" value="1"/>
</dbReference>
<comment type="subcellular location">
    <subcellularLocation>
        <location evidence="1">Secreted</location>
    </subcellularLocation>
</comment>
<dbReference type="SUPFAM" id="SSF49590">
    <property type="entry name" value="PHL pollen allergen"/>
    <property type="match status" value="1"/>
</dbReference>
<dbReference type="Gene3D" id="2.40.40.10">
    <property type="entry name" value="RlpA-like domain"/>
    <property type="match status" value="1"/>
</dbReference>
<dbReference type="GO" id="GO:0005576">
    <property type="term" value="C:extracellular region"/>
    <property type="evidence" value="ECO:0007669"/>
    <property type="project" value="UniProtKB-SubCell"/>
</dbReference>
<dbReference type="Pfam" id="PF01357">
    <property type="entry name" value="Expansin_C"/>
    <property type="match status" value="1"/>
</dbReference>
<evidence type="ECO:0000256" key="3">
    <source>
        <dbReference type="RuleBase" id="RU003460"/>
    </source>
</evidence>
<dbReference type="PROSITE" id="PS50842">
    <property type="entry name" value="EXPANSIN_EG45"/>
    <property type="match status" value="1"/>
</dbReference>
<protein>
    <submittedName>
        <fullName evidence="7">Expansin-B4-like</fullName>
    </submittedName>
</protein>
<dbReference type="PANTHER" id="PTHR31692">
    <property type="entry name" value="EXPANSIN-B3"/>
    <property type="match status" value="1"/>
</dbReference>
<dbReference type="InterPro" id="IPR009009">
    <property type="entry name" value="RlpA-like_DPBB"/>
</dbReference>
<dbReference type="PROSITE" id="PS50843">
    <property type="entry name" value="EXPANSIN_CBD"/>
    <property type="match status" value="1"/>
</dbReference>
<proteinExistence type="inferred from homology"/>
<dbReference type="PRINTS" id="PR00829">
    <property type="entry name" value="LOLP1ALLERGN"/>
</dbReference>
<gene>
    <name evidence="7" type="ORF">AAHA92_32170</name>
</gene>
<dbReference type="Gene3D" id="2.60.40.760">
    <property type="entry name" value="Expansin, cellulose-binding-like domain"/>
    <property type="match status" value="1"/>
</dbReference>
<dbReference type="InterPro" id="IPR007117">
    <property type="entry name" value="Expansin_CBD"/>
</dbReference>
<feature type="signal peptide" evidence="4">
    <location>
        <begin position="1"/>
        <end position="27"/>
    </location>
</feature>
<evidence type="ECO:0000259" key="6">
    <source>
        <dbReference type="PROSITE" id="PS50843"/>
    </source>
</evidence>
<keyword evidence="8" id="KW-1185">Reference proteome</keyword>
<evidence type="ECO:0000256" key="4">
    <source>
        <dbReference type="SAM" id="SignalP"/>
    </source>
</evidence>
<evidence type="ECO:0000256" key="1">
    <source>
        <dbReference type="ARBA" id="ARBA00004613"/>
    </source>
</evidence>
<dbReference type="SMART" id="SM00837">
    <property type="entry name" value="DPBB_1"/>
    <property type="match status" value="1"/>
</dbReference>
<dbReference type="InterPro" id="IPR005795">
    <property type="entry name" value="LolPI"/>
</dbReference>
<feature type="domain" description="Expansin-like EG45" evidence="5">
    <location>
        <begin position="59"/>
        <end position="168"/>
    </location>
</feature>
<dbReference type="InterPro" id="IPR007112">
    <property type="entry name" value="Expansin/allergen_DPBB_dom"/>
</dbReference>
<dbReference type="InterPro" id="IPR007118">
    <property type="entry name" value="Expan_Lol_pI"/>
</dbReference>
<name>A0ABD1FJU7_SALDI</name>
<evidence type="ECO:0000256" key="2">
    <source>
        <dbReference type="ARBA" id="ARBA00022525"/>
    </source>
</evidence>
<feature type="domain" description="Expansin-like CBD" evidence="6">
    <location>
        <begin position="180"/>
        <end position="261"/>
    </location>
</feature>
<evidence type="ECO:0000313" key="7">
    <source>
        <dbReference type="EMBL" id="KAL1532117.1"/>
    </source>
</evidence>
<dbReference type="InterPro" id="IPR036908">
    <property type="entry name" value="RlpA-like_sf"/>
</dbReference>
<reference evidence="7 8" key="1">
    <citation type="submission" date="2024-06" db="EMBL/GenBank/DDBJ databases">
        <title>A chromosome level genome sequence of Diviner's sage (Salvia divinorum).</title>
        <authorList>
            <person name="Ford S.A."/>
            <person name="Ro D.-K."/>
            <person name="Ness R.W."/>
            <person name="Phillips M.A."/>
        </authorList>
    </citation>
    <scope>NUCLEOTIDE SEQUENCE [LARGE SCALE GENOMIC DNA]</scope>
    <source>
        <strain evidence="7">SAF-2024a</strain>
        <tissue evidence="7">Leaf</tissue>
    </source>
</reference>
<evidence type="ECO:0000313" key="8">
    <source>
        <dbReference type="Proteomes" id="UP001567538"/>
    </source>
</evidence>
<organism evidence="7 8">
    <name type="scientific">Salvia divinorum</name>
    <name type="common">Maria pastora</name>
    <name type="synonym">Diviner's sage</name>
    <dbReference type="NCBI Taxonomy" id="28513"/>
    <lineage>
        <taxon>Eukaryota</taxon>
        <taxon>Viridiplantae</taxon>
        <taxon>Streptophyta</taxon>
        <taxon>Embryophyta</taxon>
        <taxon>Tracheophyta</taxon>
        <taxon>Spermatophyta</taxon>
        <taxon>Magnoliopsida</taxon>
        <taxon>eudicotyledons</taxon>
        <taxon>Gunneridae</taxon>
        <taxon>Pentapetalae</taxon>
        <taxon>asterids</taxon>
        <taxon>lamiids</taxon>
        <taxon>Lamiales</taxon>
        <taxon>Lamiaceae</taxon>
        <taxon>Nepetoideae</taxon>
        <taxon>Mentheae</taxon>
        <taxon>Salviinae</taxon>
        <taxon>Salvia</taxon>
        <taxon>Salvia subgen. Calosphace</taxon>
    </lineage>
</organism>
<dbReference type="GO" id="GO:0009653">
    <property type="term" value="P:anatomical structure morphogenesis"/>
    <property type="evidence" value="ECO:0007669"/>
    <property type="project" value="UniProtKB-ARBA"/>
</dbReference>
<keyword evidence="2" id="KW-0964">Secreted</keyword>
<feature type="chain" id="PRO_5044801836" evidence="4">
    <location>
        <begin position="28"/>
        <end position="266"/>
    </location>
</feature>
<dbReference type="Proteomes" id="UP001567538">
    <property type="component" value="Unassembled WGS sequence"/>
</dbReference>
<accession>A0ABD1FJU7</accession>
<keyword evidence="4" id="KW-0732">Signal</keyword>